<dbReference type="EMBL" id="CP060394">
    <property type="protein sequence ID" value="QNI32891.1"/>
    <property type="molecule type" value="Genomic_DNA"/>
</dbReference>
<gene>
    <name evidence="2" type="ORF">H7849_02530</name>
</gene>
<dbReference type="Pfam" id="PF00535">
    <property type="entry name" value="Glycos_transf_2"/>
    <property type="match status" value="1"/>
</dbReference>
<evidence type="ECO:0000259" key="1">
    <source>
        <dbReference type="Pfam" id="PF00535"/>
    </source>
</evidence>
<evidence type="ECO:0000313" key="2">
    <source>
        <dbReference type="EMBL" id="QNI32891.1"/>
    </source>
</evidence>
<dbReference type="RefSeq" id="WP_186743897.1">
    <property type="nucleotide sequence ID" value="NZ_CP060394.1"/>
</dbReference>
<protein>
    <submittedName>
        <fullName evidence="2">Glycosyltransferase family 2 protein</fullName>
    </submittedName>
</protein>
<dbReference type="SUPFAM" id="SSF53448">
    <property type="entry name" value="Nucleotide-diphospho-sugar transferases"/>
    <property type="match status" value="1"/>
</dbReference>
<dbReference type="InterPro" id="IPR050256">
    <property type="entry name" value="Glycosyltransferase_2"/>
</dbReference>
<dbReference type="AlphaFoldDB" id="A0A7G8BK21"/>
<sequence>MINGKRVAVVMPAYNAERTLEKTVRELPEEVDIKILVDDASTDETARLSEQLGVRTFIHDANYGYGRNQQTCYREALSAGADIVVMVHADYQYEPKLVSAIAAMVSSGVYDMVLASRILGGGALRGGMPVYKYIFNRLLTGFQNLFLGAKLSEYHTGYRAFSRELLQTLPLLENSDDFVFDNQMIAQALMFGFRIGEISCPTKYFEEASSINFRRSAKYGLGVLRTTASFVAHKMGIIKAPAFETTGRKVTLKYYAEPAHSLEALTQSLPPVAQ</sequence>
<dbReference type="PANTHER" id="PTHR48090">
    <property type="entry name" value="UNDECAPRENYL-PHOSPHATE 4-DEOXY-4-FORMAMIDO-L-ARABINOSE TRANSFERASE-RELATED"/>
    <property type="match status" value="1"/>
</dbReference>
<dbReference type="KEGG" id="adin:H7849_02530"/>
<dbReference type="GO" id="GO:0016740">
    <property type="term" value="F:transferase activity"/>
    <property type="evidence" value="ECO:0007669"/>
    <property type="project" value="UniProtKB-KW"/>
</dbReference>
<accession>A0A7G8BK21</accession>
<evidence type="ECO:0000313" key="3">
    <source>
        <dbReference type="Proteomes" id="UP000515312"/>
    </source>
</evidence>
<dbReference type="Proteomes" id="UP000515312">
    <property type="component" value="Chromosome"/>
</dbReference>
<feature type="domain" description="Glycosyltransferase 2-like" evidence="1">
    <location>
        <begin position="9"/>
        <end position="168"/>
    </location>
</feature>
<dbReference type="InterPro" id="IPR029044">
    <property type="entry name" value="Nucleotide-diphossugar_trans"/>
</dbReference>
<dbReference type="PANTHER" id="PTHR48090:SF7">
    <property type="entry name" value="RFBJ PROTEIN"/>
    <property type="match status" value="1"/>
</dbReference>
<proteinExistence type="predicted"/>
<dbReference type="CDD" id="cd04179">
    <property type="entry name" value="DPM_DPG-synthase_like"/>
    <property type="match status" value="1"/>
</dbReference>
<organism evidence="2 3">
    <name type="scientific">Alloacidobacterium dinghuense</name>
    <dbReference type="NCBI Taxonomy" id="2763107"/>
    <lineage>
        <taxon>Bacteria</taxon>
        <taxon>Pseudomonadati</taxon>
        <taxon>Acidobacteriota</taxon>
        <taxon>Terriglobia</taxon>
        <taxon>Terriglobales</taxon>
        <taxon>Acidobacteriaceae</taxon>
        <taxon>Alloacidobacterium</taxon>
    </lineage>
</organism>
<keyword evidence="2" id="KW-0808">Transferase</keyword>
<name>A0A7G8BK21_9BACT</name>
<dbReference type="Gene3D" id="3.90.550.10">
    <property type="entry name" value="Spore Coat Polysaccharide Biosynthesis Protein SpsA, Chain A"/>
    <property type="match status" value="1"/>
</dbReference>
<dbReference type="InterPro" id="IPR001173">
    <property type="entry name" value="Glyco_trans_2-like"/>
</dbReference>
<keyword evidence="3" id="KW-1185">Reference proteome</keyword>
<reference evidence="2 3" key="1">
    <citation type="submission" date="2020-08" db="EMBL/GenBank/DDBJ databases">
        <title>Edaphobacter telluris sp. nov. and Acidobacterium dinghuensis sp. nov., two acidobacteria isolated from forest soil.</title>
        <authorList>
            <person name="Fu J."/>
            <person name="Qiu L."/>
        </authorList>
    </citation>
    <scope>NUCLEOTIDE SEQUENCE [LARGE SCALE GENOMIC DNA]</scope>
    <source>
        <strain evidence="2">4Y35</strain>
    </source>
</reference>